<organism evidence="1 2">
    <name type="scientific">Candidatus Electrothrix marina</name>
    <dbReference type="NCBI Taxonomy" id="1859130"/>
    <lineage>
        <taxon>Bacteria</taxon>
        <taxon>Pseudomonadati</taxon>
        <taxon>Thermodesulfobacteriota</taxon>
        <taxon>Desulfobulbia</taxon>
        <taxon>Desulfobulbales</taxon>
        <taxon>Desulfobulbaceae</taxon>
        <taxon>Candidatus Electrothrix</taxon>
    </lineage>
</organism>
<protein>
    <submittedName>
        <fullName evidence="1">Uncharacterized protein</fullName>
    </submittedName>
</protein>
<dbReference type="AlphaFoldDB" id="A0A444J603"/>
<name>A0A444J603_9BACT</name>
<evidence type="ECO:0000313" key="1">
    <source>
        <dbReference type="EMBL" id="RWX48524.1"/>
    </source>
</evidence>
<evidence type="ECO:0000313" key="2">
    <source>
        <dbReference type="Proteomes" id="UP000286862"/>
    </source>
</evidence>
<sequence length="153" mass="17994">MKNYHIKMSLPEFNEYIHHVVQQGTLDNFLQRYDQDELTLLAEKMVADLERWRDKENMYPEDWAQVIAAINSSSSDPSKSDTIFQEGEWKLHLSYRAVGTRSEHQYGTLTYKGEVVHGRELGEEKDTDLGLLRYYGESPSEMSPWERTGWHFC</sequence>
<accession>A0A444J603</accession>
<reference evidence="1 2" key="1">
    <citation type="submission" date="2017-01" db="EMBL/GenBank/DDBJ databases">
        <title>The cable genome- insights into the physiology and evolution of filamentous bacteria capable of sulfide oxidation via long distance electron transfer.</title>
        <authorList>
            <person name="Schreiber L."/>
            <person name="Bjerg J.T."/>
            <person name="Boggild A."/>
            <person name="Van De Vossenberg J."/>
            <person name="Meysman F."/>
            <person name="Nielsen L.P."/>
            <person name="Schramm A."/>
            <person name="Kjeldsen K.U."/>
        </authorList>
    </citation>
    <scope>NUCLEOTIDE SEQUENCE [LARGE SCALE GENOMIC DNA]</scope>
    <source>
        <strain evidence="1">A2</strain>
    </source>
</reference>
<gene>
    <name evidence="1" type="ORF">VT99_10845</name>
</gene>
<dbReference type="EMBL" id="MTKQ01000084">
    <property type="protein sequence ID" value="RWX48524.1"/>
    <property type="molecule type" value="Genomic_DNA"/>
</dbReference>
<comment type="caution">
    <text evidence="1">The sequence shown here is derived from an EMBL/GenBank/DDBJ whole genome shotgun (WGS) entry which is preliminary data.</text>
</comment>
<dbReference type="Proteomes" id="UP000286862">
    <property type="component" value="Unassembled WGS sequence"/>
</dbReference>
<proteinExistence type="predicted"/>